<dbReference type="Gene3D" id="2.130.10.120">
    <property type="entry name" value="Prolyl oligopeptidase, N-terminal domain"/>
    <property type="match status" value="1"/>
</dbReference>
<keyword evidence="3" id="KW-0720">Serine protease</keyword>
<dbReference type="InterPro" id="IPR023302">
    <property type="entry name" value="Pept_S9A_N"/>
</dbReference>
<dbReference type="PANTHER" id="PTHR42881">
    <property type="entry name" value="PROLYL ENDOPEPTIDASE"/>
    <property type="match status" value="1"/>
</dbReference>
<dbReference type="PANTHER" id="PTHR42881:SF13">
    <property type="entry name" value="PROLYL ENDOPEPTIDASE"/>
    <property type="match status" value="1"/>
</dbReference>
<evidence type="ECO:0000256" key="2">
    <source>
        <dbReference type="ARBA" id="ARBA00022801"/>
    </source>
</evidence>
<dbReference type="KEGG" id="cmav:ABHF33_16690"/>
<proteinExistence type="predicted"/>
<evidence type="ECO:0000259" key="4">
    <source>
        <dbReference type="Pfam" id="PF00326"/>
    </source>
</evidence>
<protein>
    <submittedName>
        <fullName evidence="6">Prolyl oligopeptidase family serine peptidase</fullName>
    </submittedName>
</protein>
<dbReference type="Pfam" id="PF00326">
    <property type="entry name" value="Peptidase_S9"/>
    <property type="match status" value="1"/>
</dbReference>
<feature type="domain" description="Peptidase S9 prolyl oligopeptidase catalytic" evidence="4">
    <location>
        <begin position="487"/>
        <end position="685"/>
    </location>
</feature>
<evidence type="ECO:0000256" key="1">
    <source>
        <dbReference type="ARBA" id="ARBA00022670"/>
    </source>
</evidence>
<feature type="domain" description="Peptidase S9A N-terminal" evidence="5">
    <location>
        <begin position="4"/>
        <end position="196"/>
    </location>
</feature>
<dbReference type="PRINTS" id="PR00862">
    <property type="entry name" value="PROLIGOPTASE"/>
</dbReference>
<organism evidence="6">
    <name type="scientific">Chitinibacter mangrovi</name>
    <dbReference type="NCBI Taxonomy" id="3153927"/>
    <lineage>
        <taxon>Bacteria</taxon>
        <taxon>Pseudomonadati</taxon>
        <taxon>Pseudomonadota</taxon>
        <taxon>Betaproteobacteria</taxon>
        <taxon>Neisseriales</taxon>
        <taxon>Chitinibacteraceae</taxon>
        <taxon>Chitinibacter</taxon>
    </lineage>
</organism>
<dbReference type="GO" id="GO:0005829">
    <property type="term" value="C:cytosol"/>
    <property type="evidence" value="ECO:0007669"/>
    <property type="project" value="TreeGrafter"/>
</dbReference>
<dbReference type="EMBL" id="CP157355">
    <property type="protein sequence ID" value="XBM00666.1"/>
    <property type="molecule type" value="Genomic_DNA"/>
</dbReference>
<dbReference type="Gene3D" id="3.40.50.1820">
    <property type="entry name" value="alpha/beta hydrolase"/>
    <property type="match status" value="1"/>
</dbReference>
<accession>A0AAU7F920</accession>
<dbReference type="InterPro" id="IPR029058">
    <property type="entry name" value="AB_hydrolase_fold"/>
</dbReference>
<keyword evidence="1" id="KW-0645">Protease</keyword>
<evidence type="ECO:0000313" key="6">
    <source>
        <dbReference type="EMBL" id="XBM00666.1"/>
    </source>
</evidence>
<dbReference type="Pfam" id="PF02897">
    <property type="entry name" value="Peptidase_S9_N"/>
    <property type="match status" value="1"/>
</dbReference>
<gene>
    <name evidence="6" type="ORF">ABHF33_16690</name>
</gene>
<dbReference type="RefSeq" id="WP_348945008.1">
    <property type="nucleotide sequence ID" value="NZ_CP157355.1"/>
</dbReference>
<sequence>MPHQDPYLWLESSDSPQVAHWIAEQNAETAEKLDSDPRFAPLREAILRNMQDTRQIPLFSVHDDMLYNFHQDAAQPRGVYRATTLGEYTQAETDWQILLDIDALAEHEGYDWYLAGVDHCTLQPTRCLVSLSIGGSDACVIREYDLATQSFVSDGFTFSYGKSQVSWRDADSVFVCPAWDEDQITSAGYSREVVLLERGQAWEDAASMIVLPEQILKVAAWRFLDAAGGEVITPFDLIEVAQDFYRRSYFYLNSLEGGEAEPLHLPLPTCCVIEAYSHGDLLIRLDAPWQYASATFPAGSLIALACDAGELGRAQLLFAPTATQSPAQSVQMLEATLNGLLIIILDNVTSRVISMRWGEGEEGGEWQQHSNAIHTGGVIEVVAQPWRSDRFYYLYSDFLTPASLYCHELGDTQPPQLLRAQPAAFDSSHLQVQQHHAISKDGTAIPYFLVSHASIDPDGNTPVLMYGYGGFAVPLLPYYLDNLGEHWLKQGGAYVVANIRGGGEFGPAWHEAGRGKNRQNSFDDFIAIAEDLIARGVTQPAKLAIQGGSNGGLLVATCMVQRPELFGAVVCEVPILDMLRFDQLGAGASWIAEYGKPDAEYLGVYSPYQNAKLATEQHYPRVLLTTSSEDDRVDPAHARKMAAKLQELGHDALFFESQSGGHAGQTRQQHTAEELARVLVFLRQSICD</sequence>
<dbReference type="SUPFAM" id="SSF50993">
    <property type="entry name" value="Peptidase/esterase 'gauge' domain"/>
    <property type="match status" value="1"/>
</dbReference>
<reference evidence="6" key="1">
    <citation type="submission" date="2024-05" db="EMBL/GenBank/DDBJ databases">
        <authorList>
            <person name="Yang L."/>
            <person name="Pan L."/>
        </authorList>
    </citation>
    <scope>NUCLEOTIDE SEQUENCE</scope>
    <source>
        <strain evidence="6">FCG-7</strain>
    </source>
</reference>
<dbReference type="InterPro" id="IPR001375">
    <property type="entry name" value="Peptidase_S9_cat"/>
</dbReference>
<dbReference type="GO" id="GO:0004252">
    <property type="term" value="F:serine-type endopeptidase activity"/>
    <property type="evidence" value="ECO:0007669"/>
    <property type="project" value="InterPro"/>
</dbReference>
<name>A0AAU7F920_9NEIS</name>
<evidence type="ECO:0000256" key="3">
    <source>
        <dbReference type="ARBA" id="ARBA00022825"/>
    </source>
</evidence>
<dbReference type="AlphaFoldDB" id="A0AAU7F920"/>
<dbReference type="GO" id="GO:0006508">
    <property type="term" value="P:proteolysis"/>
    <property type="evidence" value="ECO:0007669"/>
    <property type="project" value="UniProtKB-KW"/>
</dbReference>
<dbReference type="SUPFAM" id="SSF53474">
    <property type="entry name" value="alpha/beta-Hydrolases"/>
    <property type="match status" value="1"/>
</dbReference>
<dbReference type="InterPro" id="IPR002470">
    <property type="entry name" value="Peptidase_S9A"/>
</dbReference>
<dbReference type="InterPro" id="IPR051167">
    <property type="entry name" value="Prolyl_oligopep/macrocyclase"/>
</dbReference>
<keyword evidence="2" id="KW-0378">Hydrolase</keyword>
<evidence type="ECO:0000259" key="5">
    <source>
        <dbReference type="Pfam" id="PF02897"/>
    </source>
</evidence>
<dbReference type="GO" id="GO:0070012">
    <property type="term" value="F:oligopeptidase activity"/>
    <property type="evidence" value="ECO:0007669"/>
    <property type="project" value="TreeGrafter"/>
</dbReference>